<evidence type="ECO:0000256" key="11">
    <source>
        <dbReference type="RuleBase" id="RU003983"/>
    </source>
</evidence>
<evidence type="ECO:0000256" key="2">
    <source>
        <dbReference type="ARBA" id="ARBA00022475"/>
    </source>
</evidence>
<keyword evidence="8 12" id="KW-1133">Transmembrane helix</keyword>
<evidence type="ECO:0000256" key="12">
    <source>
        <dbReference type="SAM" id="Phobius"/>
    </source>
</evidence>
<feature type="transmembrane region" description="Helical" evidence="12">
    <location>
        <begin position="76"/>
        <end position="96"/>
    </location>
</feature>
<gene>
    <name evidence="14" type="ordered locus">COSY_0370</name>
</gene>
<feature type="transmembrane region" description="Helical" evidence="12">
    <location>
        <begin position="204"/>
        <end position="225"/>
    </location>
</feature>
<feature type="domain" description="Peptidase M48" evidence="13">
    <location>
        <begin position="125"/>
        <end position="337"/>
    </location>
</feature>
<name>A5CX09_VESOH</name>
<evidence type="ECO:0000259" key="13">
    <source>
        <dbReference type="Pfam" id="PF01435"/>
    </source>
</evidence>
<dbReference type="InterPro" id="IPR050083">
    <property type="entry name" value="HtpX_protease"/>
</dbReference>
<evidence type="ECO:0000256" key="7">
    <source>
        <dbReference type="ARBA" id="ARBA00022833"/>
    </source>
</evidence>
<evidence type="ECO:0000256" key="1">
    <source>
        <dbReference type="ARBA" id="ARBA00004651"/>
    </source>
</evidence>
<dbReference type="KEGG" id="vok:COSY_0370"/>
<dbReference type="AlphaFoldDB" id="A5CX09"/>
<dbReference type="eggNOG" id="COG0501">
    <property type="taxonomic scope" value="Bacteria"/>
</dbReference>
<dbReference type="Proteomes" id="UP000000247">
    <property type="component" value="Chromosome"/>
</dbReference>
<organism evidence="14 15">
    <name type="scientific">Vesicomyosocius okutanii subsp. Calyptogena okutanii (strain HA)</name>
    <dbReference type="NCBI Taxonomy" id="412965"/>
    <lineage>
        <taxon>Bacteria</taxon>
        <taxon>Pseudomonadati</taxon>
        <taxon>Pseudomonadota</taxon>
        <taxon>Gammaproteobacteria</taxon>
        <taxon>Candidatus Pseudothioglobaceae</taxon>
        <taxon>Candidatus Vesicomyidisocius</taxon>
    </lineage>
</organism>
<keyword evidence="7 11" id="KW-0862">Zinc</keyword>
<dbReference type="PANTHER" id="PTHR43221">
    <property type="entry name" value="PROTEASE HTPX"/>
    <property type="match status" value="1"/>
</dbReference>
<dbReference type="Pfam" id="PF01435">
    <property type="entry name" value="Peptidase_M48"/>
    <property type="match status" value="1"/>
</dbReference>
<keyword evidence="15" id="KW-1185">Reference proteome</keyword>
<evidence type="ECO:0000313" key="15">
    <source>
        <dbReference type="Proteomes" id="UP000000247"/>
    </source>
</evidence>
<keyword evidence="9 11" id="KW-0482">Metalloprotease</keyword>
<feature type="transmembrane region" description="Helical" evidence="12">
    <location>
        <begin position="20"/>
        <end position="46"/>
    </location>
</feature>
<protein>
    <recommendedName>
        <fullName evidence="13">Peptidase M48 domain-containing protein</fullName>
    </recommendedName>
</protein>
<dbReference type="Gene3D" id="3.30.2010.10">
    <property type="entry name" value="Metalloproteases ('zincins'), catalytic domain"/>
    <property type="match status" value="1"/>
</dbReference>
<dbReference type="InterPro" id="IPR001915">
    <property type="entry name" value="Peptidase_M48"/>
</dbReference>
<comment type="cofactor">
    <cofactor evidence="11">
        <name>Zn(2+)</name>
        <dbReference type="ChEBI" id="CHEBI:29105"/>
    </cofactor>
    <text evidence="11">Binds 1 zinc ion per subunit.</text>
</comment>
<dbReference type="GO" id="GO:0006508">
    <property type="term" value="P:proteolysis"/>
    <property type="evidence" value="ECO:0007669"/>
    <property type="project" value="UniProtKB-KW"/>
</dbReference>
<proteinExistence type="inferred from homology"/>
<keyword evidence="10 12" id="KW-0472">Membrane</keyword>
<comment type="similarity">
    <text evidence="11">Belongs to the peptidase M48 family.</text>
</comment>
<dbReference type="EMBL" id="AP009247">
    <property type="protein sequence ID" value="BAF61495.1"/>
    <property type="molecule type" value="Genomic_DNA"/>
</dbReference>
<accession>A5CX09</accession>
<keyword evidence="2" id="KW-1003">Cell membrane</keyword>
<evidence type="ECO:0000256" key="10">
    <source>
        <dbReference type="ARBA" id="ARBA00023136"/>
    </source>
</evidence>
<evidence type="ECO:0000256" key="4">
    <source>
        <dbReference type="ARBA" id="ARBA00022692"/>
    </source>
</evidence>
<evidence type="ECO:0000256" key="8">
    <source>
        <dbReference type="ARBA" id="ARBA00022989"/>
    </source>
</evidence>
<dbReference type="GO" id="GO:0046872">
    <property type="term" value="F:metal ion binding"/>
    <property type="evidence" value="ECO:0007669"/>
    <property type="project" value="UniProtKB-KW"/>
</dbReference>
<keyword evidence="5" id="KW-0479">Metal-binding</keyword>
<dbReference type="HOGENOM" id="CLU_042266_2_2_6"/>
<evidence type="ECO:0000256" key="5">
    <source>
        <dbReference type="ARBA" id="ARBA00022723"/>
    </source>
</evidence>
<dbReference type="GO" id="GO:0004222">
    <property type="term" value="F:metalloendopeptidase activity"/>
    <property type="evidence" value="ECO:0007669"/>
    <property type="project" value="InterPro"/>
</dbReference>
<comment type="subcellular location">
    <subcellularLocation>
        <location evidence="1">Cell membrane</location>
        <topology evidence="1">Multi-pass membrane protein</topology>
    </subcellularLocation>
</comment>
<keyword evidence="6 11" id="KW-0378">Hydrolase</keyword>
<dbReference type="GO" id="GO:0005886">
    <property type="term" value="C:plasma membrane"/>
    <property type="evidence" value="ECO:0007669"/>
    <property type="project" value="UniProtKB-SubCell"/>
</dbReference>
<evidence type="ECO:0000256" key="9">
    <source>
        <dbReference type="ARBA" id="ARBA00023049"/>
    </source>
</evidence>
<dbReference type="STRING" id="412965.COSY_0370"/>
<reference evidence="15" key="1">
    <citation type="journal article" date="2007" name="Curr. Biol.">
        <title>Reduced genome of the thioautotrophic intracellular symbiont in a deep-sea clam, Calyptogena okutanii.</title>
        <authorList>
            <person name="Kuwahara H."/>
            <person name="Yoshida T."/>
            <person name="Takaki Y."/>
            <person name="Shimamura S."/>
            <person name="Nishi S."/>
            <person name="Harada M."/>
            <person name="Matsuyama K."/>
            <person name="Takishita K."/>
            <person name="Kawato M."/>
            <person name="Uematsu K."/>
            <person name="Fujiwara Y."/>
            <person name="Sato T."/>
            <person name="Kato C."/>
            <person name="Kitagawa M."/>
            <person name="Kato I."/>
            <person name="Maruyama T."/>
        </authorList>
    </citation>
    <scope>NUCLEOTIDE SEQUENCE [LARGE SCALE GENOMIC DNA]</scope>
    <source>
        <strain evidence="15">HA</strain>
    </source>
</reference>
<dbReference type="PANTHER" id="PTHR43221:SF1">
    <property type="entry name" value="PROTEASE HTPX"/>
    <property type="match status" value="1"/>
</dbReference>
<evidence type="ECO:0000313" key="14">
    <source>
        <dbReference type="EMBL" id="BAF61495.1"/>
    </source>
</evidence>
<evidence type="ECO:0000256" key="3">
    <source>
        <dbReference type="ARBA" id="ARBA00022670"/>
    </source>
</evidence>
<evidence type="ECO:0000256" key="6">
    <source>
        <dbReference type="ARBA" id="ARBA00022801"/>
    </source>
</evidence>
<keyword evidence="4 12" id="KW-0812">Transmembrane</keyword>
<feature type="transmembrane region" description="Helical" evidence="12">
    <location>
        <begin position="237"/>
        <end position="260"/>
    </location>
</feature>
<dbReference type="RefSeq" id="WP_011929765.1">
    <property type="nucleotide sequence ID" value="NC_009465.1"/>
</dbReference>
<dbReference type="OrthoDB" id="15218at2"/>
<sequence>MDFRKHQDKAKKNTLIIWSLYLVLLLISSILISYTLFVGLNLAQFYQPEYQQYSLSEKFIAANQIVFQNQEQLLNFLRFSLMVLLAMISATAFGFFQKSNGHKVALSFDGKLISDKNNELSIEEKQALNIVAEQALAANIPTPTLYIIPDNAINAFAAGKTTQEAIIAITQGSMKSFNRTQLSGIIAHEIGHIVNHDIKLNIQISAFVFSFTVLFFLSRVIFYQAAYNRRIDGRVKLLLLATAAIIALIGMMTVWFGRILQAAMSRQREYLADASAIQFTRYPNGLVEAFEIIKGDATTTLKNPNAKEYAHAMLFSMGSKLFATHPPLDKRIKRIQNKVSCQ</sequence>
<keyword evidence="3 11" id="KW-0645">Protease</keyword>